<evidence type="ECO:0000313" key="2">
    <source>
        <dbReference type="Proteomes" id="UP001165439"/>
    </source>
</evidence>
<comment type="caution">
    <text evidence="1">The sequence shown here is derived from an EMBL/GenBank/DDBJ whole genome shotgun (WGS) entry which is preliminary data.</text>
</comment>
<protein>
    <submittedName>
        <fullName evidence="1">Uncharacterized protein</fullName>
    </submittedName>
</protein>
<reference evidence="1" key="1">
    <citation type="submission" date="2023-06" db="EMBL/GenBank/DDBJ databases">
        <title>MBL-encoding genomic islands in Pseudomonas spp. in Poland.</title>
        <authorList>
            <person name="Urbanowicz P."/>
            <person name="Izdebski R."/>
            <person name="Biedrzycka M."/>
            <person name="Gniadkowski M."/>
        </authorList>
    </citation>
    <scope>NUCLEOTIDE SEQUENCE</scope>
    <source>
        <strain evidence="1">NMI5768_13</strain>
    </source>
</reference>
<sequence length="59" mass="6527">MQIKTATTYRFVKSGNLVRTIEATSYGGRGNWVVARLDTGKEMVVAGKALTDQNHPDWS</sequence>
<dbReference type="RefSeq" id="WP_122227898.1">
    <property type="nucleotide sequence ID" value="NZ_JAJSRF020000001.1"/>
</dbReference>
<dbReference type="AlphaFoldDB" id="A0AAW7HK74"/>
<proteinExistence type="predicted"/>
<accession>A0AAW7HK74</accession>
<name>A0AAW7HK74_9PSED</name>
<organism evidence="1 2">
    <name type="scientific">Pseudomonas alloputida</name>
    <dbReference type="NCBI Taxonomy" id="1940621"/>
    <lineage>
        <taxon>Bacteria</taxon>
        <taxon>Pseudomonadati</taxon>
        <taxon>Pseudomonadota</taxon>
        <taxon>Gammaproteobacteria</taxon>
        <taxon>Pseudomonadales</taxon>
        <taxon>Pseudomonadaceae</taxon>
        <taxon>Pseudomonas</taxon>
    </lineage>
</organism>
<dbReference type="EMBL" id="JAJSRF020000001">
    <property type="protein sequence ID" value="MDM3951103.1"/>
    <property type="molecule type" value="Genomic_DNA"/>
</dbReference>
<gene>
    <name evidence="1" type="ORF">LU674_001890</name>
</gene>
<evidence type="ECO:0000313" key="1">
    <source>
        <dbReference type="EMBL" id="MDM3951103.1"/>
    </source>
</evidence>
<dbReference type="Proteomes" id="UP001165439">
    <property type="component" value="Unassembled WGS sequence"/>
</dbReference>